<sequence>MIVHPDADLLPRKALLIGDRRFDTASGGTHRHIYAATGRPTADIPLAGAAEVDLAVEAARNASTIWSQMPRNERRDCLIRMAHLLREHAAELTQLSVIDNSIAIATQQYGGHVAADLFLYNAGWTDKIGGDVIPTWPGNALDYTLDEPFGVVAVIIPWNGPVYALGMVLAPALAAGNTVVVKPPELAPYAALRFAELCLEAGMPPGTVNMIPGGPEAGAALTSHPGVDKISFTGSGNTARHILTSAQKRLTPVQLELGGKSASIVFDDADLEAWSPYGLAGIVNNVGQGCINPTRVVVQRGIYAEVLARLEAAAVGLRIGDPTDPTTVIGPVVDDRAVTRIMGMIDRANASGARLLTGGARGKGDLAEGYFIEPTVFADVAPDSELAQHEVFGPVLAVTPFDTEDEAIKLANGTEFSLAAYAWTRDLKRAHRCARSLVAGNVWINGFTGIPGSAPFGGMGESGVGRLGGIYGIREFTRPKNVWIGLD</sequence>
<gene>
    <name evidence="6" type="ORF">GGR37_002504</name>
</gene>
<evidence type="ECO:0000259" key="5">
    <source>
        <dbReference type="Pfam" id="PF00171"/>
    </source>
</evidence>
<dbReference type="Gene3D" id="3.40.605.10">
    <property type="entry name" value="Aldehyde Dehydrogenase, Chain A, domain 1"/>
    <property type="match status" value="1"/>
</dbReference>
<feature type="active site" evidence="3">
    <location>
        <position position="256"/>
    </location>
</feature>
<dbReference type="FunFam" id="3.40.309.10:FF:000012">
    <property type="entry name" value="Betaine aldehyde dehydrogenase"/>
    <property type="match status" value="1"/>
</dbReference>
<evidence type="ECO:0000256" key="3">
    <source>
        <dbReference type="PROSITE-ProRule" id="PRU10007"/>
    </source>
</evidence>
<organism evidence="6 7">
    <name type="scientific">Novosphingobium taihuense</name>
    <dbReference type="NCBI Taxonomy" id="260085"/>
    <lineage>
        <taxon>Bacteria</taxon>
        <taxon>Pseudomonadati</taxon>
        <taxon>Pseudomonadota</taxon>
        <taxon>Alphaproteobacteria</taxon>
        <taxon>Sphingomonadales</taxon>
        <taxon>Sphingomonadaceae</taxon>
        <taxon>Novosphingobium</taxon>
    </lineage>
</organism>
<dbReference type="Proteomes" id="UP000538566">
    <property type="component" value="Unassembled WGS sequence"/>
</dbReference>
<keyword evidence="7" id="KW-1185">Reference proteome</keyword>
<evidence type="ECO:0000313" key="6">
    <source>
        <dbReference type="EMBL" id="MBB4614218.1"/>
    </source>
</evidence>
<dbReference type="InterPro" id="IPR016163">
    <property type="entry name" value="Ald_DH_C"/>
</dbReference>
<dbReference type="RefSeq" id="WP_144903981.1">
    <property type="nucleotide sequence ID" value="NZ_JACHOA010000004.1"/>
</dbReference>
<evidence type="ECO:0000256" key="1">
    <source>
        <dbReference type="ARBA" id="ARBA00009986"/>
    </source>
</evidence>
<comment type="caution">
    <text evidence="6">The sequence shown here is derived from an EMBL/GenBank/DDBJ whole genome shotgun (WGS) entry which is preliminary data.</text>
</comment>
<dbReference type="FunFam" id="3.40.605.10:FF:000007">
    <property type="entry name" value="NAD/NADP-dependent betaine aldehyde dehydrogenase"/>
    <property type="match status" value="1"/>
</dbReference>
<evidence type="ECO:0000256" key="2">
    <source>
        <dbReference type="ARBA" id="ARBA00023002"/>
    </source>
</evidence>
<dbReference type="PROSITE" id="PS00687">
    <property type="entry name" value="ALDEHYDE_DEHYDR_GLU"/>
    <property type="match status" value="1"/>
</dbReference>
<feature type="domain" description="Aldehyde dehydrogenase" evidence="5">
    <location>
        <begin position="28"/>
        <end position="482"/>
    </location>
</feature>
<dbReference type="EMBL" id="JACHOA010000004">
    <property type="protein sequence ID" value="MBB4614218.1"/>
    <property type="molecule type" value="Genomic_DNA"/>
</dbReference>
<name>A0A7W7ABZ3_9SPHN</name>
<evidence type="ECO:0000313" key="7">
    <source>
        <dbReference type="Proteomes" id="UP000538566"/>
    </source>
</evidence>
<accession>A0A7W7ABZ3</accession>
<dbReference type="GO" id="GO:0016620">
    <property type="term" value="F:oxidoreductase activity, acting on the aldehyde or oxo group of donors, NAD or NADP as acceptor"/>
    <property type="evidence" value="ECO:0007669"/>
    <property type="project" value="InterPro"/>
</dbReference>
<comment type="similarity">
    <text evidence="1 4">Belongs to the aldehyde dehydrogenase family.</text>
</comment>
<dbReference type="InterPro" id="IPR029510">
    <property type="entry name" value="Ald_DH_CS_GLU"/>
</dbReference>
<keyword evidence="2 4" id="KW-0560">Oxidoreductase</keyword>
<proteinExistence type="inferred from homology"/>
<evidence type="ECO:0000256" key="4">
    <source>
        <dbReference type="RuleBase" id="RU003345"/>
    </source>
</evidence>
<reference evidence="6 7" key="1">
    <citation type="submission" date="2020-08" db="EMBL/GenBank/DDBJ databases">
        <title>Genomic Encyclopedia of Type Strains, Phase IV (KMG-IV): sequencing the most valuable type-strain genomes for metagenomic binning, comparative biology and taxonomic classification.</title>
        <authorList>
            <person name="Goeker M."/>
        </authorList>
    </citation>
    <scope>NUCLEOTIDE SEQUENCE [LARGE SCALE GENOMIC DNA]</scope>
    <source>
        <strain evidence="6 7">DSM 17507</strain>
    </source>
</reference>
<dbReference type="AlphaFoldDB" id="A0A7W7ABZ3"/>
<dbReference type="PANTHER" id="PTHR11699">
    <property type="entry name" value="ALDEHYDE DEHYDROGENASE-RELATED"/>
    <property type="match status" value="1"/>
</dbReference>
<protein>
    <submittedName>
        <fullName evidence="6">Acyl-CoA reductase-like NAD-dependent aldehyde dehydrogenase</fullName>
    </submittedName>
</protein>
<dbReference type="InterPro" id="IPR016161">
    <property type="entry name" value="Ald_DH/histidinol_DH"/>
</dbReference>
<dbReference type="InterPro" id="IPR016162">
    <property type="entry name" value="Ald_DH_N"/>
</dbReference>
<dbReference type="Gene3D" id="3.40.309.10">
    <property type="entry name" value="Aldehyde Dehydrogenase, Chain A, domain 2"/>
    <property type="match status" value="1"/>
</dbReference>
<dbReference type="OrthoDB" id="9802947at2"/>
<dbReference type="Pfam" id="PF00171">
    <property type="entry name" value="Aldedh"/>
    <property type="match status" value="1"/>
</dbReference>
<dbReference type="SUPFAM" id="SSF53720">
    <property type="entry name" value="ALDH-like"/>
    <property type="match status" value="1"/>
</dbReference>
<dbReference type="InterPro" id="IPR015590">
    <property type="entry name" value="Aldehyde_DH_dom"/>
</dbReference>